<organism evidence="2">
    <name type="scientific">Myoviridae sp. ctWPU11</name>
    <dbReference type="NCBI Taxonomy" id="2825118"/>
    <lineage>
        <taxon>Viruses</taxon>
        <taxon>Duplodnaviria</taxon>
        <taxon>Heunggongvirae</taxon>
        <taxon>Uroviricota</taxon>
        <taxon>Caudoviricetes</taxon>
    </lineage>
</organism>
<feature type="region of interest" description="Disordered" evidence="1">
    <location>
        <begin position="228"/>
        <end position="250"/>
    </location>
</feature>
<reference evidence="2" key="1">
    <citation type="journal article" date="2021" name="Proc. Natl. Acad. Sci. U.S.A.">
        <title>A Catalog of Tens of Thousands of Viruses from Human Metagenomes Reveals Hidden Associations with Chronic Diseases.</title>
        <authorList>
            <person name="Tisza M.J."/>
            <person name="Buck C.B."/>
        </authorList>
    </citation>
    <scope>NUCLEOTIDE SEQUENCE</scope>
    <source>
        <strain evidence="2">CtWPU11</strain>
    </source>
</reference>
<proteinExistence type="predicted"/>
<evidence type="ECO:0000313" key="2">
    <source>
        <dbReference type="EMBL" id="DAF91413.1"/>
    </source>
</evidence>
<protein>
    <submittedName>
        <fullName evidence="2">Repressor protein CI</fullName>
    </submittedName>
</protein>
<accession>A0A8S5UA99</accession>
<evidence type="ECO:0000256" key="1">
    <source>
        <dbReference type="SAM" id="MobiDB-lite"/>
    </source>
</evidence>
<name>A0A8S5UA99_9CAUD</name>
<dbReference type="EMBL" id="BK016053">
    <property type="protein sequence ID" value="DAF91413.1"/>
    <property type="molecule type" value="Genomic_DNA"/>
</dbReference>
<sequence>MKKLFERIRKLVDFFEKSNQTAFAKKIGCQQSTFNGYLNEEGQKRIRVTLLDDILRAYPQVSRYWLYFGEGKMLAEPGATVIPSQKKGKILPLTPHPDAPDDALGRIALLTGIRTTSGLELQNVFGEDFKILKKFVSRYVQARERVQAWKDAGAKEEDYPGSPEKIPDEWLNYFWTHFGPNPGWIQKGPHAWSPIPVLRERPLAAELSRLRSENEALRSELARLRDSVGKVTPDSAHMPQDAPCVPLGKN</sequence>